<evidence type="ECO:0000256" key="1">
    <source>
        <dbReference type="SAM" id="Phobius"/>
    </source>
</evidence>
<feature type="domain" description="Phosphatidic acid phosphatase type 2/haloperoxidase" evidence="2">
    <location>
        <begin position="72"/>
        <end position="202"/>
    </location>
</feature>
<gene>
    <name evidence="3" type="ORF">SAMN04487818_11059</name>
</gene>
<dbReference type="SUPFAM" id="SSF48317">
    <property type="entry name" value="Acid phosphatase/Vanadium-dependent haloperoxidase"/>
    <property type="match status" value="1"/>
</dbReference>
<dbReference type="EMBL" id="FOGI01000010">
    <property type="protein sequence ID" value="SES31438.1"/>
    <property type="molecule type" value="Genomic_DNA"/>
</dbReference>
<protein>
    <submittedName>
        <fullName evidence="3">PAP2 superfamily protein</fullName>
    </submittedName>
</protein>
<reference evidence="4" key="1">
    <citation type="submission" date="2016-10" db="EMBL/GenBank/DDBJ databases">
        <authorList>
            <person name="Varghese N."/>
            <person name="Submissions S."/>
        </authorList>
    </citation>
    <scope>NUCLEOTIDE SEQUENCE [LARGE SCALE GENOMIC DNA]</scope>
    <source>
        <strain evidence="4">DSM 44260</strain>
    </source>
</reference>
<feature type="transmembrane region" description="Helical" evidence="1">
    <location>
        <begin position="188"/>
        <end position="208"/>
    </location>
</feature>
<dbReference type="AlphaFoldDB" id="A0A1H9WBZ9"/>
<feature type="transmembrane region" description="Helical" evidence="1">
    <location>
        <begin position="93"/>
        <end position="112"/>
    </location>
</feature>
<dbReference type="Gene3D" id="1.20.144.10">
    <property type="entry name" value="Phosphatidic acid phosphatase type 2/haloperoxidase"/>
    <property type="match status" value="1"/>
</dbReference>
<keyword evidence="1" id="KW-0812">Transmembrane</keyword>
<keyword evidence="4" id="KW-1185">Reference proteome</keyword>
<dbReference type="InterPro" id="IPR036938">
    <property type="entry name" value="PAP2/HPO_sf"/>
</dbReference>
<dbReference type="STRING" id="155974.SAMN04487818_11059"/>
<sequence>MEGVEAHRLMPRFMVLPAVGVATACFGVVGLVGREVSGPVPEVDSLGFAAADRVFTAVPGIAEPLSYATHPVAMIGVIMLMAIVAYRVRRPRVALLAVFGPTAAVTFNAWVLKPVVGRELDGYLAYPSGHTTALVSILTVFTLVTASNAAPGRRLRATTGTAAVCLVLTGAAVSAIVGLRYHYLTDTVGGFCWAIGAVITVAAVLDLLPGRHPALRLRREQAYRA</sequence>
<evidence type="ECO:0000313" key="4">
    <source>
        <dbReference type="Proteomes" id="UP000199051"/>
    </source>
</evidence>
<dbReference type="Pfam" id="PF01569">
    <property type="entry name" value="PAP2"/>
    <property type="match status" value="1"/>
</dbReference>
<feature type="transmembrane region" description="Helical" evidence="1">
    <location>
        <begin position="67"/>
        <end position="86"/>
    </location>
</feature>
<dbReference type="Proteomes" id="UP000199051">
    <property type="component" value="Unassembled WGS sequence"/>
</dbReference>
<feature type="transmembrane region" description="Helical" evidence="1">
    <location>
        <begin position="12"/>
        <end position="32"/>
    </location>
</feature>
<accession>A0A1H9WBZ9</accession>
<evidence type="ECO:0000313" key="3">
    <source>
        <dbReference type="EMBL" id="SES31438.1"/>
    </source>
</evidence>
<proteinExistence type="predicted"/>
<keyword evidence="1" id="KW-1133">Transmembrane helix</keyword>
<feature type="transmembrane region" description="Helical" evidence="1">
    <location>
        <begin position="162"/>
        <end position="182"/>
    </location>
</feature>
<keyword evidence="1" id="KW-0472">Membrane</keyword>
<evidence type="ECO:0000259" key="2">
    <source>
        <dbReference type="Pfam" id="PF01569"/>
    </source>
</evidence>
<organism evidence="3 4">
    <name type="scientific">Actinokineospora terrae</name>
    <dbReference type="NCBI Taxonomy" id="155974"/>
    <lineage>
        <taxon>Bacteria</taxon>
        <taxon>Bacillati</taxon>
        <taxon>Actinomycetota</taxon>
        <taxon>Actinomycetes</taxon>
        <taxon>Pseudonocardiales</taxon>
        <taxon>Pseudonocardiaceae</taxon>
        <taxon>Actinokineospora</taxon>
    </lineage>
</organism>
<dbReference type="InterPro" id="IPR000326">
    <property type="entry name" value="PAP2/HPO"/>
</dbReference>
<feature type="transmembrane region" description="Helical" evidence="1">
    <location>
        <begin position="132"/>
        <end position="150"/>
    </location>
</feature>
<name>A0A1H9WBZ9_9PSEU</name>